<dbReference type="Proteomes" id="UP001283361">
    <property type="component" value="Unassembled WGS sequence"/>
</dbReference>
<gene>
    <name evidence="2" type="ORF">RRG08_053204</name>
</gene>
<evidence type="ECO:0000313" key="2">
    <source>
        <dbReference type="EMBL" id="KAK3799575.1"/>
    </source>
</evidence>
<organism evidence="2 3">
    <name type="scientific">Elysia crispata</name>
    <name type="common">lettuce slug</name>
    <dbReference type="NCBI Taxonomy" id="231223"/>
    <lineage>
        <taxon>Eukaryota</taxon>
        <taxon>Metazoa</taxon>
        <taxon>Spiralia</taxon>
        <taxon>Lophotrochozoa</taxon>
        <taxon>Mollusca</taxon>
        <taxon>Gastropoda</taxon>
        <taxon>Heterobranchia</taxon>
        <taxon>Euthyneura</taxon>
        <taxon>Panpulmonata</taxon>
        <taxon>Sacoglossa</taxon>
        <taxon>Placobranchoidea</taxon>
        <taxon>Plakobranchidae</taxon>
        <taxon>Elysia</taxon>
    </lineage>
</organism>
<feature type="region of interest" description="Disordered" evidence="1">
    <location>
        <begin position="166"/>
        <end position="188"/>
    </location>
</feature>
<evidence type="ECO:0000313" key="3">
    <source>
        <dbReference type="Proteomes" id="UP001283361"/>
    </source>
</evidence>
<proteinExistence type="predicted"/>
<sequence>MKTAVRLNCIVKYLAVRSGCISAITLAPQDPNSINKSLWSRDTDFEMTQCNQSKPIGSGDEAKPQRVRAQPSVSLSFSQFPTAHHEESEVLKPTELLYLTTVFRRKDTLETFTWLVSQSPIHRETISNRGDSRLSSCPTPSPSIARQYQTGVTVDYRAVLPLAHPSRDNIKRGDSRLSSCPTPSPSIARQYQTGVTVDYRAALPLAHPSRDNIKPG</sequence>
<reference evidence="2" key="1">
    <citation type="journal article" date="2023" name="G3 (Bethesda)">
        <title>A reference genome for the long-term kleptoplast-retaining sea slug Elysia crispata morphotype clarki.</title>
        <authorList>
            <person name="Eastman K.E."/>
            <person name="Pendleton A.L."/>
            <person name="Shaikh M.A."/>
            <person name="Suttiyut T."/>
            <person name="Ogas R."/>
            <person name="Tomko P."/>
            <person name="Gavelis G."/>
            <person name="Widhalm J.R."/>
            <person name="Wisecaver J.H."/>
        </authorList>
    </citation>
    <scope>NUCLEOTIDE SEQUENCE</scope>
    <source>
        <strain evidence="2">ECLA1</strain>
    </source>
</reference>
<accession>A0AAE1EAJ2</accession>
<dbReference type="EMBL" id="JAWDGP010000552">
    <property type="protein sequence ID" value="KAK3799575.1"/>
    <property type="molecule type" value="Genomic_DNA"/>
</dbReference>
<protein>
    <submittedName>
        <fullName evidence="2">Uncharacterized protein</fullName>
    </submittedName>
</protein>
<feature type="region of interest" description="Disordered" evidence="1">
    <location>
        <begin position="49"/>
        <end position="68"/>
    </location>
</feature>
<dbReference type="AlphaFoldDB" id="A0AAE1EAJ2"/>
<feature type="compositionally biased region" description="Polar residues" evidence="1">
    <location>
        <begin position="176"/>
        <end position="188"/>
    </location>
</feature>
<comment type="caution">
    <text evidence="2">The sequence shown here is derived from an EMBL/GenBank/DDBJ whole genome shotgun (WGS) entry which is preliminary data.</text>
</comment>
<keyword evidence="3" id="KW-1185">Reference proteome</keyword>
<feature type="compositionally biased region" description="Basic and acidic residues" evidence="1">
    <location>
        <begin position="166"/>
        <end position="175"/>
    </location>
</feature>
<name>A0AAE1EAJ2_9GAST</name>
<evidence type="ECO:0000256" key="1">
    <source>
        <dbReference type="SAM" id="MobiDB-lite"/>
    </source>
</evidence>